<accession>A0A2N5CAW8</accession>
<dbReference type="InterPro" id="IPR021647">
    <property type="entry name" value="CusF_Ec"/>
</dbReference>
<evidence type="ECO:0000313" key="3">
    <source>
        <dbReference type="Proteomes" id="UP000234341"/>
    </source>
</evidence>
<dbReference type="Proteomes" id="UP000234341">
    <property type="component" value="Unassembled WGS sequence"/>
</dbReference>
<dbReference type="RefSeq" id="WP_101682523.1">
    <property type="nucleotide sequence ID" value="NZ_PJRP01000007.1"/>
</dbReference>
<evidence type="ECO:0000313" key="2">
    <source>
        <dbReference type="EMBL" id="PLP99378.1"/>
    </source>
</evidence>
<dbReference type="InterPro" id="IPR042230">
    <property type="entry name" value="CusF_sf"/>
</dbReference>
<protein>
    <recommendedName>
        <fullName evidence="4">Copper-binding protein</fullName>
    </recommendedName>
</protein>
<name>A0A2N5CAW8_9BURK</name>
<dbReference type="Gene3D" id="2.40.50.320">
    <property type="entry name" value="Copper binding periplasmic protein CusF"/>
    <property type="match status" value="1"/>
</dbReference>
<feature type="chain" id="PRO_5014619896" description="Copper-binding protein" evidence="1">
    <location>
        <begin position="26"/>
        <end position="114"/>
    </location>
</feature>
<dbReference type="Pfam" id="PF11604">
    <property type="entry name" value="CusF_Ec"/>
    <property type="match status" value="1"/>
</dbReference>
<organism evidence="2 3">
    <name type="scientific">Cupriavidus pauculus</name>
    <dbReference type="NCBI Taxonomy" id="82633"/>
    <lineage>
        <taxon>Bacteria</taxon>
        <taxon>Pseudomonadati</taxon>
        <taxon>Pseudomonadota</taxon>
        <taxon>Betaproteobacteria</taxon>
        <taxon>Burkholderiales</taxon>
        <taxon>Burkholderiaceae</taxon>
        <taxon>Cupriavidus</taxon>
    </lineage>
</organism>
<keyword evidence="1" id="KW-0732">Signal</keyword>
<dbReference type="EMBL" id="PJRP01000007">
    <property type="protein sequence ID" value="PLP99378.1"/>
    <property type="molecule type" value="Genomic_DNA"/>
</dbReference>
<feature type="signal peptide" evidence="1">
    <location>
        <begin position="1"/>
        <end position="25"/>
    </location>
</feature>
<dbReference type="OrthoDB" id="9180744at2"/>
<reference evidence="2 3" key="1">
    <citation type="submission" date="2017-12" db="EMBL/GenBank/DDBJ databases">
        <title>Genome sequence of the active heterotrophic nitrifier-denitrifier, Cupriavidus pauculus UM1.</title>
        <authorList>
            <person name="Putonti C."/>
            <person name="Castignetti D."/>
        </authorList>
    </citation>
    <scope>NUCLEOTIDE SEQUENCE [LARGE SCALE GENOMIC DNA]</scope>
    <source>
        <strain evidence="2 3">UM1</strain>
    </source>
</reference>
<proteinExistence type="predicted"/>
<evidence type="ECO:0000256" key="1">
    <source>
        <dbReference type="SAM" id="SignalP"/>
    </source>
</evidence>
<evidence type="ECO:0008006" key="4">
    <source>
        <dbReference type="Google" id="ProtNLM"/>
    </source>
</evidence>
<dbReference type="AlphaFoldDB" id="A0A2N5CAW8"/>
<comment type="caution">
    <text evidence="2">The sequence shown here is derived from an EMBL/GenBank/DDBJ whole genome shotgun (WGS) entry which is preliminary data.</text>
</comment>
<sequence>MKTLNVTLAAMALGLAMGTALPSIAATMDGMEMTSPAGAMKVPRPVPAEVRKIDAATGKVTLKHGPIGNLGMSAMTMAFPVKDPAMLKGLKEGDQVSATFDTVDGKATVVDLRK</sequence>
<gene>
    <name evidence="2" type="ORF">CYJ10_16210</name>
</gene>